<evidence type="ECO:0000256" key="1">
    <source>
        <dbReference type="ARBA" id="ARBA00022527"/>
    </source>
</evidence>
<feature type="domain" description="Protein kinase" evidence="7">
    <location>
        <begin position="1"/>
        <end position="147"/>
    </location>
</feature>
<dbReference type="InterPro" id="IPR008271">
    <property type="entry name" value="Ser/Thr_kinase_AS"/>
</dbReference>
<evidence type="ECO:0000259" key="7">
    <source>
        <dbReference type="PROSITE" id="PS50011"/>
    </source>
</evidence>
<sequence>MAFEHLHQRRILYRDLKPENVLLDTNGYAKVTDFGLAKFVVGHTYTTCGTPDYFAPEMIMGSGHTLAVDWWTLGVMTYELIVSDAPFSAHEHMAIFKKVKRGIESAKFPNRSASWAKLVMELCKQEPGQRLPMRRGGVMNIKQSSWYSRVQFDWSSLAARTMVPPYIPQVKSKSDASNFEPCSESDGPPHIPYVDPGTGWDEGFGDPHGPAFD</sequence>
<comment type="caution">
    <text evidence="10">The sequence shown here is derived from an EMBL/GenBank/DDBJ whole genome shotgun (WGS) entry which is preliminary data.</text>
</comment>
<dbReference type="SUPFAM" id="SSF56112">
    <property type="entry name" value="Protein kinase-like (PK-like)"/>
    <property type="match status" value="1"/>
</dbReference>
<dbReference type="PROSITE" id="PS51285">
    <property type="entry name" value="AGC_KINASE_CTER"/>
    <property type="match status" value="1"/>
</dbReference>
<reference evidence="10" key="1">
    <citation type="submission" date="2023-10" db="EMBL/GenBank/DDBJ databases">
        <authorList>
            <person name="Chen Y."/>
            <person name="Shah S."/>
            <person name="Dougan E. K."/>
            <person name="Thang M."/>
            <person name="Chan C."/>
        </authorList>
    </citation>
    <scope>NUCLEOTIDE SEQUENCE [LARGE SCALE GENOMIC DNA]</scope>
</reference>
<evidence type="ECO:0000256" key="4">
    <source>
        <dbReference type="ARBA" id="ARBA00022777"/>
    </source>
</evidence>
<dbReference type="Proteomes" id="UP001189429">
    <property type="component" value="Unassembled WGS sequence"/>
</dbReference>
<evidence type="ECO:0000256" key="2">
    <source>
        <dbReference type="ARBA" id="ARBA00022679"/>
    </source>
</evidence>
<dbReference type="SMART" id="SM00220">
    <property type="entry name" value="S_TKc"/>
    <property type="match status" value="1"/>
</dbReference>
<keyword evidence="2" id="KW-0808">Transferase</keyword>
<dbReference type="EMBL" id="CAUYUJ010019747">
    <property type="protein sequence ID" value="CAK0893423.1"/>
    <property type="molecule type" value="Genomic_DNA"/>
</dbReference>
<dbReference type="PROSITE" id="PS50011">
    <property type="entry name" value="PROTEIN_KINASE_DOM"/>
    <property type="match status" value="1"/>
</dbReference>
<dbReference type="Gene3D" id="3.30.200.20">
    <property type="entry name" value="Phosphorylase Kinase, domain 1"/>
    <property type="match status" value="1"/>
</dbReference>
<evidence type="ECO:0000313" key="11">
    <source>
        <dbReference type="Proteomes" id="UP001189429"/>
    </source>
</evidence>
<evidence type="ECO:0000313" key="10">
    <source>
        <dbReference type="EMBL" id="CAK0893423.1"/>
    </source>
</evidence>
<evidence type="ECO:0000313" key="9">
    <source>
        <dbReference type="EMBL" id="CAK0834324.1"/>
    </source>
</evidence>
<feature type="region of interest" description="Disordered" evidence="6">
    <location>
        <begin position="173"/>
        <end position="213"/>
    </location>
</feature>
<accession>A0ABN9X2C3</accession>
<evidence type="ECO:0000256" key="6">
    <source>
        <dbReference type="SAM" id="MobiDB-lite"/>
    </source>
</evidence>
<dbReference type="SMART" id="SM00133">
    <property type="entry name" value="S_TK_X"/>
    <property type="match status" value="1"/>
</dbReference>
<keyword evidence="11" id="KW-1185">Reference proteome</keyword>
<gene>
    <name evidence="9" type="ORF">PCOR1329_LOCUS31776</name>
    <name evidence="10" type="ORF">PCOR1329_LOCUS72758</name>
</gene>
<proteinExistence type="predicted"/>
<dbReference type="InterPro" id="IPR000719">
    <property type="entry name" value="Prot_kinase_dom"/>
</dbReference>
<dbReference type="InterPro" id="IPR011009">
    <property type="entry name" value="Kinase-like_dom_sf"/>
</dbReference>
<dbReference type="EMBL" id="CAUYUJ010012625">
    <property type="protein sequence ID" value="CAK0834324.1"/>
    <property type="molecule type" value="Genomic_DNA"/>
</dbReference>
<evidence type="ECO:0008006" key="12">
    <source>
        <dbReference type="Google" id="ProtNLM"/>
    </source>
</evidence>
<evidence type="ECO:0000259" key="8">
    <source>
        <dbReference type="PROSITE" id="PS51285"/>
    </source>
</evidence>
<evidence type="ECO:0000256" key="3">
    <source>
        <dbReference type="ARBA" id="ARBA00022741"/>
    </source>
</evidence>
<protein>
    <recommendedName>
        <fullName evidence="12">cGMP-dependent protein kinase</fullName>
    </recommendedName>
</protein>
<dbReference type="PANTHER" id="PTHR24353">
    <property type="entry name" value="CYCLIC NUCLEOTIDE-DEPENDENT PROTEIN KINASE"/>
    <property type="match status" value="1"/>
</dbReference>
<dbReference type="PROSITE" id="PS00108">
    <property type="entry name" value="PROTEIN_KINASE_ST"/>
    <property type="match status" value="1"/>
</dbReference>
<dbReference type="Gene3D" id="1.10.510.10">
    <property type="entry name" value="Transferase(Phosphotransferase) domain 1"/>
    <property type="match status" value="1"/>
</dbReference>
<dbReference type="Pfam" id="PF00069">
    <property type="entry name" value="Pkinase"/>
    <property type="match status" value="1"/>
</dbReference>
<dbReference type="PANTHER" id="PTHR24353:SF37">
    <property type="entry name" value="CAMP-DEPENDENT PROTEIN KINASE CATALYTIC SUBUNIT PRKX"/>
    <property type="match status" value="1"/>
</dbReference>
<keyword evidence="3" id="KW-0547">Nucleotide-binding</keyword>
<keyword evidence="4" id="KW-0418">Kinase</keyword>
<name>A0ABN9X2C3_9DINO</name>
<feature type="domain" description="AGC-kinase C-terminal" evidence="8">
    <location>
        <begin position="150"/>
        <end position="213"/>
    </location>
</feature>
<dbReference type="InterPro" id="IPR000961">
    <property type="entry name" value="AGC-kinase_C"/>
</dbReference>
<evidence type="ECO:0000256" key="5">
    <source>
        <dbReference type="ARBA" id="ARBA00022840"/>
    </source>
</evidence>
<keyword evidence="1" id="KW-0723">Serine/threonine-protein kinase</keyword>
<keyword evidence="5" id="KW-0067">ATP-binding</keyword>
<organism evidence="10 11">
    <name type="scientific">Prorocentrum cordatum</name>
    <dbReference type="NCBI Taxonomy" id="2364126"/>
    <lineage>
        <taxon>Eukaryota</taxon>
        <taxon>Sar</taxon>
        <taxon>Alveolata</taxon>
        <taxon>Dinophyceae</taxon>
        <taxon>Prorocentrales</taxon>
        <taxon>Prorocentraceae</taxon>
        <taxon>Prorocentrum</taxon>
    </lineage>
</organism>